<evidence type="ECO:0000256" key="6">
    <source>
        <dbReference type="ARBA" id="ARBA00022989"/>
    </source>
</evidence>
<sequence length="57" mass="6594">MINFLKNVSKEMKKVTWPKGKELTSYTITVIATVAFVAIFFFLIDLGISQFLNLFFE</sequence>
<dbReference type="PROSITE" id="PS01067">
    <property type="entry name" value="SECE_SEC61G"/>
    <property type="match status" value="1"/>
</dbReference>
<dbReference type="HAMAP" id="MF_00422">
    <property type="entry name" value="SecE"/>
    <property type="match status" value="1"/>
</dbReference>
<evidence type="ECO:0000256" key="8">
    <source>
        <dbReference type="ARBA" id="ARBA00023136"/>
    </source>
</evidence>
<evidence type="ECO:0000256" key="1">
    <source>
        <dbReference type="ARBA" id="ARBA00004370"/>
    </source>
</evidence>
<comment type="function">
    <text evidence="9">Essential subunit of the Sec protein translocation channel SecYEG. Clamps together the 2 halves of SecY. May contact the channel plug during translocation.</text>
</comment>
<dbReference type="Proteomes" id="UP001275315">
    <property type="component" value="Unassembled WGS sequence"/>
</dbReference>
<evidence type="ECO:0000256" key="9">
    <source>
        <dbReference type="HAMAP-Rule" id="MF_00422"/>
    </source>
</evidence>
<protein>
    <recommendedName>
        <fullName evidence="9">Protein translocase subunit SecE</fullName>
    </recommendedName>
</protein>
<name>A0ABU5CUI6_9BACI</name>
<dbReference type="RefSeq" id="WP_320380892.1">
    <property type="nucleotide sequence ID" value="NZ_JAWDIQ010000003.1"/>
</dbReference>
<keyword evidence="5 9" id="KW-0653">Protein transport</keyword>
<feature type="transmembrane region" description="Helical" evidence="9">
    <location>
        <begin position="23"/>
        <end position="44"/>
    </location>
</feature>
<keyword evidence="7 9" id="KW-0811">Translocation</keyword>
<evidence type="ECO:0000256" key="4">
    <source>
        <dbReference type="ARBA" id="ARBA00022692"/>
    </source>
</evidence>
<keyword evidence="11" id="KW-1185">Reference proteome</keyword>
<evidence type="ECO:0000256" key="2">
    <source>
        <dbReference type="ARBA" id="ARBA00022448"/>
    </source>
</evidence>
<gene>
    <name evidence="9 10" type="primary">secE</name>
    <name evidence="10" type="ORF">RWD45_17540</name>
</gene>
<comment type="similarity">
    <text evidence="9">Belongs to the SecE/SEC61-gamma family.</text>
</comment>
<evidence type="ECO:0000256" key="3">
    <source>
        <dbReference type="ARBA" id="ARBA00022475"/>
    </source>
</evidence>
<comment type="subunit">
    <text evidence="9">Component of the Sec protein translocase complex. Heterotrimer consisting of SecY, SecE and SecG subunits. The heterotrimers can form oligomers, although 1 heterotrimer is thought to be able to translocate proteins. Interacts with the ribosome. Interacts with SecDF, and other proteins may be involved. Interacts with SecA.</text>
</comment>
<keyword evidence="4 9" id="KW-0812">Transmembrane</keyword>
<dbReference type="PANTHER" id="PTHR33910">
    <property type="entry name" value="PROTEIN TRANSLOCASE SUBUNIT SECE"/>
    <property type="match status" value="1"/>
</dbReference>
<keyword evidence="3 9" id="KW-1003">Cell membrane</keyword>
<organism evidence="10 11">
    <name type="scientific">Paracerasibacillus soli</name>
    <dbReference type="NCBI Taxonomy" id="480284"/>
    <lineage>
        <taxon>Bacteria</taxon>
        <taxon>Bacillati</taxon>
        <taxon>Bacillota</taxon>
        <taxon>Bacilli</taxon>
        <taxon>Bacillales</taxon>
        <taxon>Bacillaceae</taxon>
        <taxon>Paracerasibacillus</taxon>
    </lineage>
</organism>
<evidence type="ECO:0000256" key="5">
    <source>
        <dbReference type="ARBA" id="ARBA00022927"/>
    </source>
</evidence>
<keyword evidence="6 9" id="KW-1133">Transmembrane helix</keyword>
<dbReference type="NCBIfam" id="TIGR00964">
    <property type="entry name" value="secE_bact"/>
    <property type="match status" value="1"/>
</dbReference>
<evidence type="ECO:0000313" key="11">
    <source>
        <dbReference type="Proteomes" id="UP001275315"/>
    </source>
</evidence>
<reference evidence="10 11" key="1">
    <citation type="submission" date="2023-10" db="EMBL/GenBank/DDBJ databases">
        <title>Virgibacillus soli CC-YMP-6 genome.</title>
        <authorList>
            <person name="Miliotis G."/>
            <person name="Sengupta P."/>
            <person name="Hameed A."/>
            <person name="Chuvochina M."/>
            <person name="Mcdonagh F."/>
            <person name="Simpson A.C."/>
            <person name="Singh N.K."/>
            <person name="Rekha P.D."/>
            <person name="Raman K."/>
            <person name="Hugenholtz P."/>
            <person name="Venkateswaran K."/>
        </authorList>
    </citation>
    <scope>NUCLEOTIDE SEQUENCE [LARGE SCALE GENOMIC DNA]</scope>
    <source>
        <strain evidence="10 11">CC-YMP-6</strain>
    </source>
</reference>
<comment type="subcellular location">
    <subcellularLocation>
        <location evidence="9">Cell membrane</location>
        <topology evidence="9">Single-pass membrane protein</topology>
    </subcellularLocation>
    <subcellularLocation>
        <location evidence="1">Membrane</location>
    </subcellularLocation>
</comment>
<evidence type="ECO:0000256" key="7">
    <source>
        <dbReference type="ARBA" id="ARBA00023010"/>
    </source>
</evidence>
<dbReference type="Gene3D" id="1.20.5.1030">
    <property type="entry name" value="Preprotein translocase secy subunit"/>
    <property type="match status" value="1"/>
</dbReference>
<dbReference type="InterPro" id="IPR001901">
    <property type="entry name" value="Translocase_SecE/Sec61-g"/>
</dbReference>
<dbReference type="InterPro" id="IPR005807">
    <property type="entry name" value="SecE_bac"/>
</dbReference>
<dbReference type="Pfam" id="PF00584">
    <property type="entry name" value="SecE"/>
    <property type="match status" value="1"/>
</dbReference>
<dbReference type="InterPro" id="IPR038379">
    <property type="entry name" value="SecE_sf"/>
</dbReference>
<dbReference type="EMBL" id="JAWDIQ010000003">
    <property type="protein sequence ID" value="MDY0410032.1"/>
    <property type="molecule type" value="Genomic_DNA"/>
</dbReference>
<accession>A0ABU5CUI6</accession>
<keyword evidence="8 9" id="KW-0472">Membrane</keyword>
<comment type="caution">
    <text evidence="10">The sequence shown here is derived from an EMBL/GenBank/DDBJ whole genome shotgun (WGS) entry which is preliminary data.</text>
</comment>
<dbReference type="PANTHER" id="PTHR33910:SF1">
    <property type="entry name" value="PROTEIN TRANSLOCASE SUBUNIT SECE"/>
    <property type="match status" value="1"/>
</dbReference>
<evidence type="ECO:0000313" key="10">
    <source>
        <dbReference type="EMBL" id="MDY0410032.1"/>
    </source>
</evidence>
<keyword evidence="2 9" id="KW-0813">Transport</keyword>
<proteinExistence type="inferred from homology"/>